<dbReference type="PANTHER" id="PTHR33803">
    <property type="entry name" value="IS1478 TRANSPOSASE"/>
    <property type="match status" value="1"/>
</dbReference>
<accession>A0A2G8R032</accession>
<keyword evidence="2" id="KW-1185">Reference proteome</keyword>
<dbReference type="EMBL" id="AWWI01000179">
    <property type="protein sequence ID" value="PIL14902.1"/>
    <property type="molecule type" value="Genomic_DNA"/>
</dbReference>
<name>A0A2G8R032_9RHOB</name>
<protein>
    <submittedName>
        <fullName evidence="1">Uncharacterized protein</fullName>
    </submittedName>
</protein>
<sequence length="105" mass="12113">MKLVALAKDLGLDLRQTYARKAPRLAMQIGRYAHARQYKRMRKALRTLRGYEGRAMRDIRQRLDDIPAGTMRDNVAEMLARVSKLLHQAPKGRGKIYALHEPDVD</sequence>
<gene>
    <name evidence="1" type="ORF">P775_26075</name>
</gene>
<dbReference type="Proteomes" id="UP000231259">
    <property type="component" value="Unassembled WGS sequence"/>
</dbReference>
<organism evidence="1 2">
    <name type="scientific">Puniceibacterium antarcticum</name>
    <dbReference type="NCBI Taxonomy" id="1206336"/>
    <lineage>
        <taxon>Bacteria</taxon>
        <taxon>Pseudomonadati</taxon>
        <taxon>Pseudomonadota</taxon>
        <taxon>Alphaproteobacteria</taxon>
        <taxon>Rhodobacterales</taxon>
        <taxon>Paracoccaceae</taxon>
        <taxon>Puniceibacterium</taxon>
    </lineage>
</organism>
<dbReference type="PANTHER" id="PTHR33803:SF3">
    <property type="entry name" value="BLL1974 PROTEIN"/>
    <property type="match status" value="1"/>
</dbReference>
<dbReference type="AlphaFoldDB" id="A0A2G8R032"/>
<reference evidence="1 2" key="1">
    <citation type="submission" date="2013-09" db="EMBL/GenBank/DDBJ databases">
        <title>Genome sequencing of Phaeobacter antarcticus sp. nov. SM1211.</title>
        <authorList>
            <person name="Zhang X.-Y."/>
            <person name="Liu C."/>
            <person name="Chen X.-L."/>
            <person name="Xie B.-B."/>
            <person name="Qin Q.-L."/>
            <person name="Rong J.-C."/>
            <person name="Zhang Y.-Z."/>
        </authorList>
    </citation>
    <scope>NUCLEOTIDE SEQUENCE [LARGE SCALE GENOMIC DNA]</scope>
    <source>
        <strain evidence="1 2">SM1211</strain>
    </source>
</reference>
<comment type="caution">
    <text evidence="1">The sequence shown here is derived from an EMBL/GenBank/DDBJ whole genome shotgun (WGS) entry which is preliminary data.</text>
</comment>
<evidence type="ECO:0000313" key="1">
    <source>
        <dbReference type="EMBL" id="PIL14902.1"/>
    </source>
</evidence>
<evidence type="ECO:0000313" key="2">
    <source>
        <dbReference type="Proteomes" id="UP000231259"/>
    </source>
</evidence>
<proteinExistence type="predicted"/>